<evidence type="ECO:0000256" key="2">
    <source>
        <dbReference type="ARBA" id="ARBA00023004"/>
    </source>
</evidence>
<evidence type="ECO:0000259" key="4">
    <source>
        <dbReference type="Pfam" id="PF01077"/>
    </source>
</evidence>
<dbReference type="EMBL" id="BORW01000002">
    <property type="protein sequence ID" value="GIO65793.1"/>
    <property type="molecule type" value="Genomic_DNA"/>
</dbReference>
<evidence type="ECO:0000313" key="5">
    <source>
        <dbReference type="EMBL" id="GIO65793.1"/>
    </source>
</evidence>
<proteinExistence type="predicted"/>
<keyword evidence="1" id="KW-0479">Metal-binding</keyword>
<dbReference type="InterPro" id="IPR045169">
    <property type="entry name" value="NO2/SO3_Rdtase_4Fe4S_prot"/>
</dbReference>
<dbReference type="InterPro" id="IPR045854">
    <property type="entry name" value="NO2/SO3_Rdtase_4Fe4S_sf"/>
</dbReference>
<protein>
    <recommendedName>
        <fullName evidence="4">Nitrite/sulphite reductase 4Fe-4S domain-containing protein</fullName>
    </recommendedName>
</protein>
<reference evidence="5 6" key="1">
    <citation type="submission" date="2021-03" db="EMBL/GenBank/DDBJ databases">
        <title>Antimicrobial resistance genes in bacteria isolated from Japanese honey, and their potential for conferring macrolide and lincosamide resistance in the American foulbrood pathogen Paenibacillus larvae.</title>
        <authorList>
            <person name="Okamoto M."/>
            <person name="Kumagai M."/>
            <person name="Kanamori H."/>
            <person name="Takamatsu D."/>
        </authorList>
    </citation>
    <scope>NUCLEOTIDE SEQUENCE [LARGE SCALE GENOMIC DNA]</scope>
    <source>
        <strain evidence="5 6">J21TS3</strain>
    </source>
</reference>
<evidence type="ECO:0000256" key="1">
    <source>
        <dbReference type="ARBA" id="ARBA00022723"/>
    </source>
</evidence>
<sequence>MMETKETPGKTKIAVSTPIQVGGNVITPEQLTVIASAAGPEAHIEITPFRQIYVEIAAEEKEKVTEQLQQAGLQVYPAGAVVKGLIACQFCKGAEDAGLATAQAIHQAIAGMAAPVPIKVAYAGCALGTSEPLLKDIGVVKMKDTFSIYVGGEPKGIKTAIAEPLAEGLKEEQVIPAIMKVIDFYKSDAKGKEKFAKFVRRMTLEKIREAAGVAVSPNA</sequence>
<feature type="domain" description="Nitrite/sulphite reductase 4Fe-4S" evidence="4">
    <location>
        <begin position="102"/>
        <end position="211"/>
    </location>
</feature>
<dbReference type="Pfam" id="PF01077">
    <property type="entry name" value="NIR_SIR"/>
    <property type="match status" value="1"/>
</dbReference>
<evidence type="ECO:0000256" key="3">
    <source>
        <dbReference type="ARBA" id="ARBA00023014"/>
    </source>
</evidence>
<keyword evidence="2" id="KW-0408">Iron</keyword>
<keyword evidence="6" id="KW-1185">Reference proteome</keyword>
<dbReference type="SUPFAM" id="SSF56014">
    <property type="entry name" value="Nitrite and sulphite reductase 4Fe-4S domain-like"/>
    <property type="match status" value="1"/>
</dbReference>
<dbReference type="InterPro" id="IPR006067">
    <property type="entry name" value="NO2/SO3_Rdtase_4Fe4S_dom"/>
</dbReference>
<evidence type="ECO:0000313" key="6">
    <source>
        <dbReference type="Proteomes" id="UP000680638"/>
    </source>
</evidence>
<comment type="caution">
    <text evidence="5">The sequence shown here is derived from an EMBL/GenBank/DDBJ whole genome shotgun (WGS) entry which is preliminary data.</text>
</comment>
<keyword evidence="3" id="KW-0411">Iron-sulfur</keyword>
<dbReference type="Gene3D" id="3.30.413.10">
    <property type="entry name" value="Sulfite Reductase Hemoprotein, domain 1"/>
    <property type="match status" value="1"/>
</dbReference>
<name>A0ABQ4LS49_9BACL</name>
<dbReference type="RefSeq" id="WP_246536559.1">
    <property type="nucleotide sequence ID" value="NZ_BORW01000002.1"/>
</dbReference>
<organism evidence="5 6">
    <name type="scientific">Paenibacillus cookii</name>
    <dbReference type="NCBI Taxonomy" id="157839"/>
    <lineage>
        <taxon>Bacteria</taxon>
        <taxon>Bacillati</taxon>
        <taxon>Bacillota</taxon>
        <taxon>Bacilli</taxon>
        <taxon>Bacillales</taxon>
        <taxon>Paenibacillaceae</taxon>
        <taxon>Paenibacillus</taxon>
    </lineage>
</organism>
<dbReference type="PANTHER" id="PTHR11493">
    <property type="entry name" value="SULFITE REDUCTASE [NADPH] SUBUNIT BETA-RELATED"/>
    <property type="match status" value="1"/>
</dbReference>
<accession>A0ABQ4LS49</accession>
<gene>
    <name evidence="5" type="ORF">J21TS3_06140</name>
</gene>
<dbReference type="PANTHER" id="PTHR11493:SF54">
    <property type="entry name" value="ANAEROBIC SULFITE REDUCTASE SUBUNIT C"/>
    <property type="match status" value="1"/>
</dbReference>
<dbReference type="Proteomes" id="UP000680638">
    <property type="component" value="Unassembled WGS sequence"/>
</dbReference>